<reference evidence="4 5" key="1">
    <citation type="submission" date="2014-04" db="EMBL/GenBank/DDBJ databases">
        <authorList>
            <consortium name="DOE Joint Genome Institute"/>
            <person name="Kuo A."/>
            <person name="Zuccaro A."/>
            <person name="Kohler A."/>
            <person name="Nagy L.G."/>
            <person name="Floudas D."/>
            <person name="Copeland A."/>
            <person name="Barry K.W."/>
            <person name="Cichocki N."/>
            <person name="Veneault-Fourrey C."/>
            <person name="LaButti K."/>
            <person name="Lindquist E.A."/>
            <person name="Lipzen A."/>
            <person name="Lundell T."/>
            <person name="Morin E."/>
            <person name="Murat C."/>
            <person name="Sun H."/>
            <person name="Tunlid A."/>
            <person name="Henrissat B."/>
            <person name="Grigoriev I.V."/>
            <person name="Hibbett D.S."/>
            <person name="Martin F."/>
            <person name="Nordberg H.P."/>
            <person name="Cantor M.N."/>
            <person name="Hua S.X."/>
        </authorList>
    </citation>
    <scope>NUCLEOTIDE SEQUENCE [LARGE SCALE GENOMIC DNA]</scope>
    <source>
        <strain evidence="4 5">MAFF 305830</strain>
    </source>
</reference>
<dbReference type="SMART" id="SM00174">
    <property type="entry name" value="RHO"/>
    <property type="match status" value="1"/>
</dbReference>
<dbReference type="HOGENOM" id="CLU_041217_21_2_1"/>
<dbReference type="PANTHER" id="PTHR24072">
    <property type="entry name" value="RHO FAMILY GTPASE"/>
    <property type="match status" value="1"/>
</dbReference>
<accession>A0A0C2WM05</accession>
<dbReference type="SUPFAM" id="SSF52540">
    <property type="entry name" value="P-loop containing nucleoside triphosphate hydrolases"/>
    <property type="match status" value="1"/>
</dbReference>
<dbReference type="InterPro" id="IPR005225">
    <property type="entry name" value="Small_GTP-bd"/>
</dbReference>
<reference evidence="5" key="2">
    <citation type="submission" date="2015-01" db="EMBL/GenBank/DDBJ databases">
        <title>Evolutionary Origins and Diversification of the Mycorrhizal Mutualists.</title>
        <authorList>
            <consortium name="DOE Joint Genome Institute"/>
            <consortium name="Mycorrhizal Genomics Consortium"/>
            <person name="Kohler A."/>
            <person name="Kuo A."/>
            <person name="Nagy L.G."/>
            <person name="Floudas D."/>
            <person name="Copeland A."/>
            <person name="Barry K.W."/>
            <person name="Cichocki N."/>
            <person name="Veneault-Fourrey C."/>
            <person name="LaButti K."/>
            <person name="Lindquist E.A."/>
            <person name="Lipzen A."/>
            <person name="Lundell T."/>
            <person name="Morin E."/>
            <person name="Murat C."/>
            <person name="Riley R."/>
            <person name="Ohm R."/>
            <person name="Sun H."/>
            <person name="Tunlid A."/>
            <person name="Henrissat B."/>
            <person name="Grigoriev I.V."/>
            <person name="Hibbett D.S."/>
            <person name="Martin F."/>
        </authorList>
    </citation>
    <scope>NUCLEOTIDE SEQUENCE [LARGE SCALE GENOMIC DNA]</scope>
    <source>
        <strain evidence="5">MAFF 305830</strain>
    </source>
</reference>
<keyword evidence="3" id="KW-0342">GTP-binding</keyword>
<dbReference type="Pfam" id="PF00071">
    <property type="entry name" value="Ras"/>
    <property type="match status" value="1"/>
</dbReference>
<evidence type="ECO:0000256" key="2">
    <source>
        <dbReference type="ARBA" id="ARBA00022741"/>
    </source>
</evidence>
<evidence type="ECO:0000313" key="4">
    <source>
        <dbReference type="EMBL" id="KIM27328.1"/>
    </source>
</evidence>
<organism evidence="4 5">
    <name type="scientific">Serendipita vermifera MAFF 305830</name>
    <dbReference type="NCBI Taxonomy" id="933852"/>
    <lineage>
        <taxon>Eukaryota</taxon>
        <taxon>Fungi</taxon>
        <taxon>Dikarya</taxon>
        <taxon>Basidiomycota</taxon>
        <taxon>Agaricomycotina</taxon>
        <taxon>Agaricomycetes</taxon>
        <taxon>Sebacinales</taxon>
        <taxon>Serendipitaceae</taxon>
        <taxon>Serendipita</taxon>
    </lineage>
</organism>
<dbReference type="OrthoDB" id="25896at2759"/>
<dbReference type="InterPro" id="IPR001806">
    <property type="entry name" value="Small_GTPase"/>
</dbReference>
<dbReference type="GO" id="GO:0005525">
    <property type="term" value="F:GTP binding"/>
    <property type="evidence" value="ECO:0007669"/>
    <property type="project" value="UniProtKB-KW"/>
</dbReference>
<evidence type="ECO:0000256" key="3">
    <source>
        <dbReference type="ARBA" id="ARBA00023134"/>
    </source>
</evidence>
<dbReference type="CDD" id="cd00157">
    <property type="entry name" value="Rho"/>
    <property type="match status" value="1"/>
</dbReference>
<dbReference type="GO" id="GO:0003924">
    <property type="term" value="F:GTPase activity"/>
    <property type="evidence" value="ECO:0007669"/>
    <property type="project" value="InterPro"/>
</dbReference>
<keyword evidence="5" id="KW-1185">Reference proteome</keyword>
<dbReference type="AlphaFoldDB" id="A0A0C2WM05"/>
<dbReference type="PROSITE" id="PS51420">
    <property type="entry name" value="RHO"/>
    <property type="match status" value="1"/>
</dbReference>
<dbReference type="PRINTS" id="PR00449">
    <property type="entry name" value="RASTRNSFRMNG"/>
</dbReference>
<dbReference type="InterPro" id="IPR027417">
    <property type="entry name" value="P-loop_NTPase"/>
</dbReference>
<dbReference type="SMART" id="SM00173">
    <property type="entry name" value="RAS"/>
    <property type="match status" value="1"/>
</dbReference>
<dbReference type="SMART" id="SM00175">
    <property type="entry name" value="RAB"/>
    <property type="match status" value="1"/>
</dbReference>
<gene>
    <name evidence="4" type="ORF">M408DRAFT_169044</name>
</gene>
<dbReference type="InterPro" id="IPR003578">
    <property type="entry name" value="Small_GTPase_Rho"/>
</dbReference>
<keyword evidence="1" id="KW-0488">Methylation</keyword>
<dbReference type="NCBIfam" id="TIGR00231">
    <property type="entry name" value="small_GTP"/>
    <property type="match status" value="1"/>
</dbReference>
<dbReference type="PROSITE" id="PS51419">
    <property type="entry name" value="RAB"/>
    <property type="match status" value="1"/>
</dbReference>
<protein>
    <submittedName>
        <fullName evidence="4">Uncharacterized protein</fullName>
    </submittedName>
</protein>
<name>A0A0C2WM05_SERVB</name>
<sequence length="189" mass="20722">MKRKLVIVGDSNVGKTSLMTVIGEGRYPVQVIYNGATKTVKVNGYRVLLDLWDPGADGPAPLAEINAGFRRICYDECAIIVVCFSIDDPTSFRNVREYWQPEILHFCAAGFTVPILLVGCKSDTRDAQVAQEEYTTNRRETISTERGRSLAEEIRATAYLECSAKAGIGVAEVVLTAARIASSWNPEAT</sequence>
<evidence type="ECO:0000256" key="1">
    <source>
        <dbReference type="ARBA" id="ARBA00022481"/>
    </source>
</evidence>
<proteinExistence type="predicted"/>
<dbReference type="EMBL" id="KN824299">
    <property type="protein sequence ID" value="KIM27328.1"/>
    <property type="molecule type" value="Genomic_DNA"/>
</dbReference>
<dbReference type="GO" id="GO:0007264">
    <property type="term" value="P:small GTPase-mediated signal transduction"/>
    <property type="evidence" value="ECO:0007669"/>
    <property type="project" value="InterPro"/>
</dbReference>
<dbReference type="STRING" id="933852.A0A0C2WM05"/>
<dbReference type="Proteomes" id="UP000054097">
    <property type="component" value="Unassembled WGS sequence"/>
</dbReference>
<dbReference type="Gene3D" id="3.40.50.300">
    <property type="entry name" value="P-loop containing nucleotide triphosphate hydrolases"/>
    <property type="match status" value="1"/>
</dbReference>
<evidence type="ECO:0000313" key="5">
    <source>
        <dbReference type="Proteomes" id="UP000054097"/>
    </source>
</evidence>
<dbReference type="PROSITE" id="PS51421">
    <property type="entry name" value="RAS"/>
    <property type="match status" value="1"/>
</dbReference>
<keyword evidence="2" id="KW-0547">Nucleotide-binding</keyword>